<evidence type="ECO:0000313" key="3">
    <source>
        <dbReference type="Proteomes" id="UP001054821"/>
    </source>
</evidence>
<comment type="caution">
    <text evidence="2">The sequence shown here is derived from an EMBL/GenBank/DDBJ whole genome shotgun (WGS) entry which is preliminary data.</text>
</comment>
<gene>
    <name evidence="2" type="ORF">L3X38_043067</name>
</gene>
<dbReference type="AlphaFoldDB" id="A0AAD4UXV6"/>
<feature type="region of interest" description="Disordered" evidence="1">
    <location>
        <begin position="120"/>
        <end position="156"/>
    </location>
</feature>
<evidence type="ECO:0000313" key="2">
    <source>
        <dbReference type="EMBL" id="KAI5313891.1"/>
    </source>
</evidence>
<sequence length="169" mass="19679">MASVRNLLEALCDQSLEKEKVEIEIEGERIKKIIIFQSFLVVILELETVGTLVTVACEWQSSSHCTKDDLGAHVLYDREEAFIFLHHFTLHIASSFSILFSLNLLISTWNNFLPTPTARLQTTSLPRRPKRKKEKGKKRKRKERRRTNRKKVKHLAQARRNKAMDVLLL</sequence>
<keyword evidence="3" id="KW-1185">Reference proteome</keyword>
<accession>A0AAD4UXV6</accession>
<reference evidence="2 3" key="1">
    <citation type="journal article" date="2022" name="G3 (Bethesda)">
        <title>Whole-genome sequence and methylome profiling of the almond [Prunus dulcis (Mill.) D.A. Webb] cultivar 'Nonpareil'.</title>
        <authorList>
            <person name="D'Amico-Willman K.M."/>
            <person name="Ouma W.Z."/>
            <person name="Meulia T."/>
            <person name="Sideli G.M."/>
            <person name="Gradziel T.M."/>
            <person name="Fresnedo-Ramirez J."/>
        </authorList>
    </citation>
    <scope>NUCLEOTIDE SEQUENCE [LARGE SCALE GENOMIC DNA]</scope>
    <source>
        <strain evidence="2">Clone GOH B32 T37-40</strain>
    </source>
</reference>
<name>A0AAD4UXV6_PRUDU</name>
<evidence type="ECO:0000256" key="1">
    <source>
        <dbReference type="SAM" id="MobiDB-lite"/>
    </source>
</evidence>
<dbReference type="EMBL" id="JAJFAZ020000008">
    <property type="protein sequence ID" value="KAI5313891.1"/>
    <property type="molecule type" value="Genomic_DNA"/>
</dbReference>
<organism evidence="2 3">
    <name type="scientific">Prunus dulcis</name>
    <name type="common">Almond</name>
    <name type="synonym">Amygdalus dulcis</name>
    <dbReference type="NCBI Taxonomy" id="3755"/>
    <lineage>
        <taxon>Eukaryota</taxon>
        <taxon>Viridiplantae</taxon>
        <taxon>Streptophyta</taxon>
        <taxon>Embryophyta</taxon>
        <taxon>Tracheophyta</taxon>
        <taxon>Spermatophyta</taxon>
        <taxon>Magnoliopsida</taxon>
        <taxon>eudicotyledons</taxon>
        <taxon>Gunneridae</taxon>
        <taxon>Pentapetalae</taxon>
        <taxon>rosids</taxon>
        <taxon>fabids</taxon>
        <taxon>Rosales</taxon>
        <taxon>Rosaceae</taxon>
        <taxon>Amygdaloideae</taxon>
        <taxon>Amygdaleae</taxon>
        <taxon>Prunus</taxon>
    </lineage>
</organism>
<proteinExistence type="predicted"/>
<feature type="compositionally biased region" description="Basic residues" evidence="1">
    <location>
        <begin position="127"/>
        <end position="156"/>
    </location>
</feature>
<protein>
    <submittedName>
        <fullName evidence="2">Uncharacterized protein</fullName>
    </submittedName>
</protein>
<dbReference type="Proteomes" id="UP001054821">
    <property type="component" value="Chromosome 8"/>
</dbReference>